<dbReference type="EMBL" id="BOOQ01000080">
    <property type="protein sequence ID" value="GII51592.1"/>
    <property type="molecule type" value="Genomic_DNA"/>
</dbReference>
<keyword evidence="3" id="KW-1185">Reference proteome</keyword>
<evidence type="ECO:0008006" key="4">
    <source>
        <dbReference type="Google" id="ProtNLM"/>
    </source>
</evidence>
<gene>
    <name evidence="2" type="ORF">Psi02_80160</name>
</gene>
<keyword evidence="1" id="KW-0812">Transmembrane</keyword>
<organism evidence="2 3">
    <name type="scientific">Planotetraspora silvatica</name>
    <dbReference type="NCBI Taxonomy" id="234614"/>
    <lineage>
        <taxon>Bacteria</taxon>
        <taxon>Bacillati</taxon>
        <taxon>Actinomycetota</taxon>
        <taxon>Actinomycetes</taxon>
        <taxon>Streptosporangiales</taxon>
        <taxon>Streptosporangiaceae</taxon>
        <taxon>Planotetraspora</taxon>
    </lineage>
</organism>
<reference evidence="2" key="1">
    <citation type="submission" date="2021-01" db="EMBL/GenBank/DDBJ databases">
        <title>Whole genome shotgun sequence of Planotetraspora silvatica NBRC 100141.</title>
        <authorList>
            <person name="Komaki H."/>
            <person name="Tamura T."/>
        </authorList>
    </citation>
    <scope>NUCLEOTIDE SEQUENCE</scope>
    <source>
        <strain evidence="2">NBRC 100141</strain>
    </source>
</reference>
<evidence type="ECO:0000313" key="3">
    <source>
        <dbReference type="Proteomes" id="UP000644610"/>
    </source>
</evidence>
<keyword evidence="1" id="KW-1133">Transmembrane helix</keyword>
<evidence type="ECO:0000313" key="2">
    <source>
        <dbReference type="EMBL" id="GII51592.1"/>
    </source>
</evidence>
<proteinExistence type="predicted"/>
<feature type="transmembrane region" description="Helical" evidence="1">
    <location>
        <begin position="20"/>
        <end position="41"/>
    </location>
</feature>
<dbReference type="AlphaFoldDB" id="A0A8J3XR42"/>
<evidence type="ECO:0000256" key="1">
    <source>
        <dbReference type="SAM" id="Phobius"/>
    </source>
</evidence>
<dbReference type="Proteomes" id="UP000644610">
    <property type="component" value="Unassembled WGS sequence"/>
</dbReference>
<accession>A0A8J3XR42</accession>
<comment type="caution">
    <text evidence="2">The sequence shown here is derived from an EMBL/GenBank/DDBJ whole genome shotgun (WGS) entry which is preliminary data.</text>
</comment>
<keyword evidence="1" id="KW-0472">Membrane</keyword>
<sequence length="259" mass="29258">MMLLDDPDQASTSLNWLTVGASTVGSIAAAVISAWIVSAFITRREMAESLRLQGQKEKTDRIREEVLRWSNPILSAVQDLRGRLKNIIHDDGYVALDPGFEKQGNWSITHDYMVRSTLYLFGVYFAFTGAMRDSLSFELFESQAEKEKMLAALVNVGRTLSDFPASHGCSGQDSQVFYIQQRAMGMEMLSEHDRHQCISYPEFVRKLREADFVDTFAPLEQLVVSVSPSPTDCRWLRLHAVDNALAELEAVCRMVLQVR</sequence>
<name>A0A8J3XR42_9ACTN</name>
<protein>
    <recommendedName>
        <fullName evidence="4">DUF4760 domain-containing protein</fullName>
    </recommendedName>
</protein>